<feature type="binding site" evidence="5">
    <location>
        <position position="338"/>
    </location>
    <ligand>
        <name>substrate</name>
    </ligand>
</feature>
<dbReference type="Pfam" id="PF02784">
    <property type="entry name" value="Orn_Arg_deC_N"/>
    <property type="match status" value="1"/>
</dbReference>
<comment type="similarity">
    <text evidence="5">Belongs to the Orn/Lys/Arg decarboxylase class-II family. LysA subfamily.</text>
</comment>
<dbReference type="UniPathway" id="UPA00034">
    <property type="reaction ID" value="UER00027"/>
</dbReference>
<dbReference type="GO" id="GO:0009089">
    <property type="term" value="P:lysine biosynthetic process via diaminopimelate"/>
    <property type="evidence" value="ECO:0007669"/>
    <property type="project" value="UniProtKB-UniRule"/>
</dbReference>
<sequence>MFSPLAPRWMGRLLFPGMPIMIASSDSHAVETVFDGVDPHALAQAVGTPCYVYSAATIRHRIASLATALRSRPATLCYAVKANPSFAVLQLMAAEGVGADIVSEGEMWRALRAGIPAGRIVFSGVGKQDREILAALDAGISRFNVESADELASLQRLASERGRVAHAAVRVNPDVDALTHAKISTGKSENKFGVSIDEARRWFAGSGSLSHVRLDGLHVHIGSQIVDVAPFRLAIGRVGDLWRELVAAGHAIRSIDVGGGLGVRYRASDRAVDMAGYVSAIREALTGFDGALLLEPGRYLVAEAGVLLTRVLRVKQGDERQFLVLDAAMNDLARPSLYDAWHDIVPLHETPRSMQVYDVVGPVCETGDTFAREREMEACRPGDLVAILGAGAYGASMASTYNSRPLAAEVMVENGRYAVVRRRQTFDEMIAGEQPANDWQIA</sequence>
<dbReference type="PROSITE" id="PS00878">
    <property type="entry name" value="ODR_DC_2_1"/>
    <property type="match status" value="1"/>
</dbReference>
<feature type="binding site" evidence="5">
    <location>
        <position position="334"/>
    </location>
    <ligand>
        <name>substrate</name>
    </ligand>
</feature>
<gene>
    <name evidence="5" type="primary">lysA</name>
    <name evidence="11" type="ORF">EC912_10499</name>
</gene>
<evidence type="ECO:0000313" key="12">
    <source>
        <dbReference type="Proteomes" id="UP000295645"/>
    </source>
</evidence>
<evidence type="ECO:0000256" key="7">
    <source>
        <dbReference type="PIRSR" id="PIRSR600183-50"/>
    </source>
</evidence>
<comment type="cofactor">
    <cofactor evidence="1 5 7 8">
        <name>pyridoxal 5'-phosphate</name>
        <dbReference type="ChEBI" id="CHEBI:597326"/>
    </cofactor>
</comment>
<dbReference type="InterPro" id="IPR000183">
    <property type="entry name" value="Orn/DAP/Arg_de-COase"/>
</dbReference>
<dbReference type="GO" id="GO:0008836">
    <property type="term" value="F:diaminopimelate decarboxylase activity"/>
    <property type="evidence" value="ECO:0007669"/>
    <property type="project" value="UniProtKB-UniRule"/>
</dbReference>
<evidence type="ECO:0000256" key="5">
    <source>
        <dbReference type="HAMAP-Rule" id="MF_02120"/>
    </source>
</evidence>
<evidence type="ECO:0000256" key="6">
    <source>
        <dbReference type="NCBIfam" id="TIGR01048"/>
    </source>
</evidence>
<feature type="domain" description="Orn/DAP/Arg decarboxylase 2 N-terminal" evidence="10">
    <location>
        <begin position="56"/>
        <end position="302"/>
    </location>
</feature>
<dbReference type="Gene3D" id="2.40.37.10">
    <property type="entry name" value="Lyase, Ornithine Decarboxylase, Chain A, domain 1"/>
    <property type="match status" value="1"/>
</dbReference>
<evidence type="ECO:0000259" key="10">
    <source>
        <dbReference type="Pfam" id="PF02784"/>
    </source>
</evidence>
<dbReference type="GO" id="GO:0030170">
    <property type="term" value="F:pyridoxal phosphate binding"/>
    <property type="evidence" value="ECO:0007669"/>
    <property type="project" value="UniProtKB-UniRule"/>
</dbReference>
<dbReference type="AlphaFoldDB" id="A0A4R3YRL9"/>
<organism evidence="11 12">
    <name type="scientific">Luteibacter rhizovicinus</name>
    <dbReference type="NCBI Taxonomy" id="242606"/>
    <lineage>
        <taxon>Bacteria</taxon>
        <taxon>Pseudomonadati</taxon>
        <taxon>Pseudomonadota</taxon>
        <taxon>Gammaproteobacteria</taxon>
        <taxon>Lysobacterales</taxon>
        <taxon>Rhodanobacteraceae</taxon>
        <taxon>Luteibacter</taxon>
    </lineage>
</organism>
<feature type="active site" description="Proton donor" evidence="7">
    <location>
        <position position="364"/>
    </location>
</feature>
<dbReference type="EC" id="4.1.1.20" evidence="5 6"/>
<feature type="domain" description="Orn/DAP/Arg decarboxylase 2 C-terminal" evidence="9">
    <location>
        <begin position="50"/>
        <end position="391"/>
    </location>
</feature>
<feature type="binding site" evidence="5">
    <location>
        <position position="365"/>
    </location>
    <ligand>
        <name>substrate</name>
    </ligand>
</feature>
<evidence type="ECO:0000256" key="3">
    <source>
        <dbReference type="ARBA" id="ARBA00022898"/>
    </source>
</evidence>
<dbReference type="InterPro" id="IPR022653">
    <property type="entry name" value="De-COase2_pyr-phos_BS"/>
</dbReference>
<comment type="pathway">
    <text evidence="5 8">Amino-acid biosynthesis; L-lysine biosynthesis via DAP pathway; L-lysine from DL-2,6-diaminopimelate: step 1/1.</text>
</comment>
<comment type="caution">
    <text evidence="11">The sequence shown here is derived from an EMBL/GenBank/DDBJ whole genome shotgun (WGS) entry which is preliminary data.</text>
</comment>
<dbReference type="PRINTS" id="PR01181">
    <property type="entry name" value="DAPDCRBXLASE"/>
</dbReference>
<evidence type="ECO:0000313" key="11">
    <source>
        <dbReference type="EMBL" id="TCV93904.1"/>
    </source>
</evidence>
<dbReference type="SUPFAM" id="SSF50621">
    <property type="entry name" value="Alanine racemase C-terminal domain-like"/>
    <property type="match status" value="1"/>
</dbReference>
<dbReference type="PANTHER" id="PTHR43727">
    <property type="entry name" value="DIAMINOPIMELATE DECARBOXYLASE"/>
    <property type="match status" value="1"/>
</dbReference>
<keyword evidence="2 5" id="KW-0210">Decarboxylase</keyword>
<name>A0A4R3YRL9_9GAMM</name>
<dbReference type="Gene3D" id="3.20.20.10">
    <property type="entry name" value="Alanine racemase"/>
    <property type="match status" value="1"/>
</dbReference>
<feature type="binding site" evidence="5">
    <location>
        <position position="260"/>
    </location>
    <ligand>
        <name>pyridoxal 5'-phosphate</name>
        <dbReference type="ChEBI" id="CHEBI:597326"/>
    </ligand>
</feature>
<feature type="binding site" evidence="5">
    <location>
        <begin position="295"/>
        <end position="298"/>
    </location>
    <ligand>
        <name>pyridoxal 5'-phosphate</name>
        <dbReference type="ChEBI" id="CHEBI:597326"/>
    </ligand>
</feature>
<protein>
    <recommendedName>
        <fullName evidence="5 6">Diaminopimelate decarboxylase</fullName>
        <shortName evidence="5">DAP decarboxylase</shortName>
        <shortName evidence="5">DAPDC</shortName>
        <ecNumber evidence="5 6">4.1.1.20</ecNumber>
    </recommendedName>
</protein>
<proteinExistence type="inferred from homology"/>
<dbReference type="InterPro" id="IPR022643">
    <property type="entry name" value="De-COase2_C"/>
</dbReference>
<evidence type="ECO:0000256" key="8">
    <source>
        <dbReference type="RuleBase" id="RU003738"/>
    </source>
</evidence>
<evidence type="ECO:0000256" key="1">
    <source>
        <dbReference type="ARBA" id="ARBA00001933"/>
    </source>
</evidence>
<dbReference type="InterPro" id="IPR029066">
    <property type="entry name" value="PLP-binding_barrel"/>
</dbReference>
<reference evidence="11 12" key="1">
    <citation type="submission" date="2019-03" db="EMBL/GenBank/DDBJ databases">
        <title>Above-ground endophytic microbial communities from plants in different locations in the United States.</title>
        <authorList>
            <person name="Frank C."/>
        </authorList>
    </citation>
    <scope>NUCLEOTIDE SEQUENCE [LARGE SCALE GENOMIC DNA]</scope>
    <source>
        <strain evidence="11 12">LP_13_YM</strain>
    </source>
</reference>
<feature type="binding site" evidence="5">
    <location>
        <position position="298"/>
    </location>
    <ligand>
        <name>substrate</name>
    </ligand>
</feature>
<evidence type="ECO:0000256" key="4">
    <source>
        <dbReference type="ARBA" id="ARBA00023239"/>
    </source>
</evidence>
<feature type="binding site" evidence="5">
    <location>
        <position position="393"/>
    </location>
    <ligand>
        <name>pyridoxal 5'-phosphate</name>
        <dbReference type="ChEBI" id="CHEBI:597326"/>
    </ligand>
</feature>
<keyword evidence="4 5" id="KW-0456">Lyase</keyword>
<dbReference type="InterPro" id="IPR009006">
    <property type="entry name" value="Ala_racemase/Decarboxylase_C"/>
</dbReference>
<comment type="subunit">
    <text evidence="5">Homodimer.</text>
</comment>
<keyword evidence="3 5" id="KW-0663">Pyridoxal phosphate</keyword>
<dbReference type="PANTHER" id="PTHR43727:SF2">
    <property type="entry name" value="GROUP IV DECARBOXYLASE"/>
    <property type="match status" value="1"/>
</dbReference>
<dbReference type="FunFam" id="3.20.20.10:FF:000003">
    <property type="entry name" value="Diaminopimelate decarboxylase"/>
    <property type="match status" value="1"/>
</dbReference>
<feature type="binding site" evidence="5">
    <location>
        <position position="393"/>
    </location>
    <ligand>
        <name>substrate</name>
    </ligand>
</feature>
<dbReference type="NCBIfam" id="TIGR01048">
    <property type="entry name" value="lysA"/>
    <property type="match status" value="1"/>
</dbReference>
<accession>A0A4R3YRL9</accession>
<dbReference type="SUPFAM" id="SSF51419">
    <property type="entry name" value="PLP-binding barrel"/>
    <property type="match status" value="1"/>
</dbReference>
<dbReference type="CDD" id="cd06828">
    <property type="entry name" value="PLPDE_III_DapDC"/>
    <property type="match status" value="1"/>
</dbReference>
<keyword evidence="12" id="KW-1185">Reference proteome</keyword>
<dbReference type="InterPro" id="IPR002986">
    <property type="entry name" value="DAP_deCOOHase_LysA"/>
</dbReference>
<dbReference type="EMBL" id="SMCS01000004">
    <property type="protein sequence ID" value="TCV93904.1"/>
    <property type="molecule type" value="Genomic_DNA"/>
</dbReference>
<comment type="function">
    <text evidence="5">Specifically catalyzes the decarboxylation of meso-diaminopimelate (meso-DAP) to L-lysine.</text>
</comment>
<dbReference type="PRINTS" id="PR01179">
    <property type="entry name" value="ODADCRBXLASE"/>
</dbReference>
<keyword evidence="5 8" id="KW-0457">Lysine biosynthesis</keyword>
<keyword evidence="5" id="KW-0028">Amino-acid biosynthesis</keyword>
<feature type="modified residue" description="N6-(pyridoxal phosphate)lysine" evidence="5 7">
    <location>
        <position position="81"/>
    </location>
</feature>
<dbReference type="Proteomes" id="UP000295645">
    <property type="component" value="Unassembled WGS sequence"/>
</dbReference>
<dbReference type="InterPro" id="IPR022644">
    <property type="entry name" value="De-COase2_N"/>
</dbReference>
<comment type="catalytic activity">
    <reaction evidence="5 8">
        <text>meso-2,6-diaminopimelate + H(+) = L-lysine + CO2</text>
        <dbReference type="Rhea" id="RHEA:15101"/>
        <dbReference type="ChEBI" id="CHEBI:15378"/>
        <dbReference type="ChEBI" id="CHEBI:16526"/>
        <dbReference type="ChEBI" id="CHEBI:32551"/>
        <dbReference type="ChEBI" id="CHEBI:57791"/>
        <dbReference type="EC" id="4.1.1.20"/>
    </reaction>
</comment>
<evidence type="ECO:0000256" key="2">
    <source>
        <dbReference type="ARBA" id="ARBA00022793"/>
    </source>
</evidence>
<dbReference type="HAMAP" id="MF_02120">
    <property type="entry name" value="LysA"/>
    <property type="match status" value="1"/>
</dbReference>
<evidence type="ECO:0000259" key="9">
    <source>
        <dbReference type="Pfam" id="PF00278"/>
    </source>
</evidence>
<dbReference type="Pfam" id="PF00278">
    <property type="entry name" value="Orn_DAP_Arg_deC"/>
    <property type="match status" value="1"/>
</dbReference>